<dbReference type="InterPro" id="IPR000713">
    <property type="entry name" value="Mur_ligase_N"/>
</dbReference>
<dbReference type="PANTHER" id="PTHR43024">
    <property type="entry name" value="UDP-N-ACETYLMURAMOYL-TRIPEPTIDE--D-ALANYL-D-ALANINE LIGASE"/>
    <property type="match status" value="1"/>
</dbReference>
<evidence type="ECO:0000313" key="16">
    <source>
        <dbReference type="Proteomes" id="UP000077271"/>
    </source>
</evidence>
<evidence type="ECO:0000256" key="1">
    <source>
        <dbReference type="ARBA" id="ARBA00022490"/>
    </source>
</evidence>
<evidence type="ECO:0000313" key="15">
    <source>
        <dbReference type="EMBL" id="OAH58509.1"/>
    </source>
</evidence>
<evidence type="ECO:0000256" key="3">
    <source>
        <dbReference type="ARBA" id="ARBA00022618"/>
    </source>
</evidence>
<dbReference type="GO" id="GO:0051301">
    <property type="term" value="P:cell division"/>
    <property type="evidence" value="ECO:0007669"/>
    <property type="project" value="UniProtKB-KW"/>
</dbReference>
<dbReference type="Proteomes" id="UP000077271">
    <property type="component" value="Unassembled WGS sequence"/>
</dbReference>
<evidence type="ECO:0000256" key="5">
    <source>
        <dbReference type="ARBA" id="ARBA00022840"/>
    </source>
</evidence>
<dbReference type="InterPro" id="IPR035911">
    <property type="entry name" value="MurE/MurF_N"/>
</dbReference>
<dbReference type="OrthoDB" id="9801978at2"/>
<keyword evidence="9 10" id="KW-0961">Cell wall biogenesis/degradation</keyword>
<keyword evidence="2 10" id="KW-0436">Ligase</keyword>
<dbReference type="InterPro" id="IPR036565">
    <property type="entry name" value="Mur-like_cat_sf"/>
</dbReference>
<dbReference type="EMBL" id="LQWZ01000008">
    <property type="protein sequence ID" value="OAH58509.1"/>
    <property type="molecule type" value="Genomic_DNA"/>
</dbReference>
<reference evidence="15 16" key="1">
    <citation type="submission" date="2016-01" db="EMBL/GenBank/DDBJ databases">
        <title>Investigation of taxonomic status of Bacillus aminovorans.</title>
        <authorList>
            <person name="Verma A."/>
            <person name="Pal Y."/>
            <person name="Krishnamurthi S."/>
        </authorList>
    </citation>
    <scope>NUCLEOTIDE SEQUENCE [LARGE SCALE GENOMIC DNA]</scope>
    <source>
        <strain evidence="15 16">DSM 4337</strain>
    </source>
</reference>
<comment type="similarity">
    <text evidence="10">Belongs to the MurCDEF family. MurF subfamily.</text>
</comment>
<dbReference type="Gene3D" id="3.40.1190.10">
    <property type="entry name" value="Mur-like, catalytic domain"/>
    <property type="match status" value="1"/>
</dbReference>
<organism evidence="15 16">
    <name type="scientific">Domibacillus aminovorans</name>
    <dbReference type="NCBI Taxonomy" id="29332"/>
    <lineage>
        <taxon>Bacteria</taxon>
        <taxon>Bacillati</taxon>
        <taxon>Bacillota</taxon>
        <taxon>Bacilli</taxon>
        <taxon>Bacillales</taxon>
        <taxon>Bacillaceae</taxon>
        <taxon>Domibacillus</taxon>
    </lineage>
</organism>
<evidence type="ECO:0000259" key="13">
    <source>
        <dbReference type="Pfam" id="PF02875"/>
    </source>
</evidence>
<evidence type="ECO:0000256" key="6">
    <source>
        <dbReference type="ARBA" id="ARBA00022960"/>
    </source>
</evidence>
<comment type="pathway">
    <text evidence="10 11">Cell wall biogenesis; peptidoglycan biosynthesis.</text>
</comment>
<evidence type="ECO:0000256" key="11">
    <source>
        <dbReference type="RuleBase" id="RU004136"/>
    </source>
</evidence>
<feature type="domain" description="Mur ligase central" evidence="14">
    <location>
        <begin position="111"/>
        <end position="297"/>
    </location>
</feature>
<keyword evidence="4 10" id="KW-0547">Nucleotide-binding</keyword>
<evidence type="ECO:0000259" key="14">
    <source>
        <dbReference type="Pfam" id="PF08245"/>
    </source>
</evidence>
<evidence type="ECO:0000256" key="9">
    <source>
        <dbReference type="ARBA" id="ARBA00023316"/>
    </source>
</evidence>
<dbReference type="SUPFAM" id="SSF53244">
    <property type="entry name" value="MurD-like peptide ligases, peptide-binding domain"/>
    <property type="match status" value="1"/>
</dbReference>
<evidence type="ECO:0000256" key="8">
    <source>
        <dbReference type="ARBA" id="ARBA00023306"/>
    </source>
</evidence>
<comment type="function">
    <text evidence="10 11">Involved in cell wall formation. Catalyzes the final step in the synthesis of UDP-N-acetylmuramoyl-pentapeptide, the precursor of murein.</text>
</comment>
<dbReference type="GO" id="GO:0008766">
    <property type="term" value="F:UDP-N-acetylmuramoylalanyl-D-glutamyl-2,6-diaminopimelate-D-alanyl-D-alanine ligase activity"/>
    <property type="evidence" value="ECO:0007669"/>
    <property type="project" value="RHEA"/>
</dbReference>
<name>A0A177KYM1_9BACI</name>
<evidence type="ECO:0000256" key="2">
    <source>
        <dbReference type="ARBA" id="ARBA00022598"/>
    </source>
</evidence>
<dbReference type="GO" id="GO:0005737">
    <property type="term" value="C:cytoplasm"/>
    <property type="evidence" value="ECO:0007669"/>
    <property type="project" value="UniProtKB-SubCell"/>
</dbReference>
<dbReference type="Gene3D" id="3.90.190.20">
    <property type="entry name" value="Mur ligase, C-terminal domain"/>
    <property type="match status" value="1"/>
</dbReference>
<dbReference type="GO" id="GO:0047480">
    <property type="term" value="F:UDP-N-acetylmuramoyl-tripeptide-D-alanyl-D-alanine ligase activity"/>
    <property type="evidence" value="ECO:0007669"/>
    <property type="project" value="UniProtKB-UniRule"/>
</dbReference>
<keyword evidence="5 10" id="KW-0067">ATP-binding</keyword>
<dbReference type="Pfam" id="PF08245">
    <property type="entry name" value="Mur_ligase_M"/>
    <property type="match status" value="1"/>
</dbReference>
<comment type="subcellular location">
    <subcellularLocation>
        <location evidence="10 11">Cytoplasm</location>
    </subcellularLocation>
</comment>
<comment type="catalytic activity">
    <reaction evidence="10 11">
        <text>D-alanyl-D-alanine + UDP-N-acetyl-alpha-D-muramoyl-L-alanyl-gamma-D-glutamyl-meso-2,6-diaminopimelate + ATP = UDP-N-acetyl-alpha-D-muramoyl-L-alanyl-gamma-D-glutamyl-meso-2,6-diaminopimeloyl-D-alanyl-D-alanine + ADP + phosphate + H(+)</text>
        <dbReference type="Rhea" id="RHEA:28374"/>
        <dbReference type="ChEBI" id="CHEBI:15378"/>
        <dbReference type="ChEBI" id="CHEBI:30616"/>
        <dbReference type="ChEBI" id="CHEBI:43474"/>
        <dbReference type="ChEBI" id="CHEBI:57822"/>
        <dbReference type="ChEBI" id="CHEBI:61386"/>
        <dbReference type="ChEBI" id="CHEBI:83905"/>
        <dbReference type="ChEBI" id="CHEBI:456216"/>
        <dbReference type="EC" id="6.3.2.10"/>
    </reaction>
</comment>
<evidence type="ECO:0000256" key="7">
    <source>
        <dbReference type="ARBA" id="ARBA00022984"/>
    </source>
</evidence>
<dbReference type="GO" id="GO:0005524">
    <property type="term" value="F:ATP binding"/>
    <property type="evidence" value="ECO:0007669"/>
    <property type="project" value="UniProtKB-UniRule"/>
</dbReference>
<keyword evidence="3 10" id="KW-0132">Cell division</keyword>
<dbReference type="Pfam" id="PF01225">
    <property type="entry name" value="Mur_ligase"/>
    <property type="match status" value="1"/>
</dbReference>
<dbReference type="NCBIfam" id="TIGR01143">
    <property type="entry name" value="murF"/>
    <property type="match status" value="1"/>
</dbReference>
<feature type="domain" description="Mur ligase C-terminal" evidence="13">
    <location>
        <begin position="319"/>
        <end position="445"/>
    </location>
</feature>
<dbReference type="SUPFAM" id="SSF53623">
    <property type="entry name" value="MurD-like peptide ligases, catalytic domain"/>
    <property type="match status" value="1"/>
</dbReference>
<dbReference type="SUPFAM" id="SSF63418">
    <property type="entry name" value="MurE/MurF N-terminal domain"/>
    <property type="match status" value="1"/>
</dbReference>
<accession>A0A177KYM1</accession>
<dbReference type="AlphaFoldDB" id="A0A177KYM1"/>
<dbReference type="PANTHER" id="PTHR43024:SF1">
    <property type="entry name" value="UDP-N-ACETYLMURAMOYL-TRIPEPTIDE--D-ALANYL-D-ALANINE LIGASE"/>
    <property type="match status" value="1"/>
</dbReference>
<feature type="binding site" evidence="10">
    <location>
        <begin position="113"/>
        <end position="119"/>
    </location>
    <ligand>
        <name>ATP</name>
        <dbReference type="ChEBI" id="CHEBI:30616"/>
    </ligand>
</feature>
<dbReference type="EC" id="6.3.2.10" evidence="10 11"/>
<dbReference type="Gene3D" id="3.40.1390.10">
    <property type="entry name" value="MurE/MurF, N-terminal domain"/>
    <property type="match status" value="1"/>
</dbReference>
<dbReference type="InterPro" id="IPR051046">
    <property type="entry name" value="MurCDEF_CellWall_CoF430Synth"/>
</dbReference>
<evidence type="ECO:0000256" key="10">
    <source>
        <dbReference type="HAMAP-Rule" id="MF_02019"/>
    </source>
</evidence>
<protein>
    <recommendedName>
        <fullName evidence="10 11">UDP-N-acetylmuramoyl-tripeptide--D-alanyl-D-alanine ligase</fullName>
        <ecNumber evidence="10 11">6.3.2.10</ecNumber>
    </recommendedName>
    <alternativeName>
        <fullName evidence="10">D-alanyl-D-alanine-adding enzyme</fullName>
    </alternativeName>
</protein>
<dbReference type="InterPro" id="IPR004101">
    <property type="entry name" value="Mur_ligase_C"/>
</dbReference>
<sequence length="458" mass="50066">MIRKTVEQLTKMINVENDVTIWHERFIEGVSIDSREIEGSCLFVPFTGENTDGHKYVRQAIENGAGAALWQKDIPGAPEDLPVLIVESTLLALQQLSKAYRDSLNVKVVGITGSNGKTTVKDMTAAVFAEKYRVQKTEGNYNNHIGLPLTMLSLREDTEVAVLEMGMSNRGEIELLSKLATPDVAIITNIGESHLKDLGSREAIADAKLEISAGLSSEGTLVYLGDEPYLTEKMTEEVLFQTITFGLGESNTFYPVSVEQTENGSIFSINKEPSVRFDLPVLGQHNVTNALAAIAAASLFAVQYEDMAAGLRKVELTKMRMEWVKGKKGIKIINDAYNASPTSVKAAISLVSELPGYDRKIVILGDMLELGLDEELFHYQTGQVIDGDKIDYLFTYGALGQFIAAGAKNALGPDRVFAFQDKHELIKAVDGVLEGGELLLIKASRGMRLEEVVDGLSK</sequence>
<dbReference type="UniPathway" id="UPA00219"/>
<dbReference type="GO" id="GO:0071555">
    <property type="term" value="P:cell wall organization"/>
    <property type="evidence" value="ECO:0007669"/>
    <property type="project" value="UniProtKB-KW"/>
</dbReference>
<dbReference type="HAMAP" id="MF_02019">
    <property type="entry name" value="MurF"/>
    <property type="match status" value="1"/>
</dbReference>
<feature type="domain" description="Mur ligase N-terminal catalytic" evidence="12">
    <location>
        <begin position="27"/>
        <end position="100"/>
    </location>
</feature>
<dbReference type="InterPro" id="IPR013221">
    <property type="entry name" value="Mur_ligase_cen"/>
</dbReference>
<dbReference type="GO" id="GO:0008360">
    <property type="term" value="P:regulation of cell shape"/>
    <property type="evidence" value="ECO:0007669"/>
    <property type="project" value="UniProtKB-KW"/>
</dbReference>
<proteinExistence type="inferred from homology"/>
<evidence type="ECO:0000256" key="4">
    <source>
        <dbReference type="ARBA" id="ARBA00022741"/>
    </source>
</evidence>
<dbReference type="Pfam" id="PF02875">
    <property type="entry name" value="Mur_ligase_C"/>
    <property type="match status" value="1"/>
</dbReference>
<comment type="caution">
    <text evidence="15">The sequence shown here is derived from an EMBL/GenBank/DDBJ whole genome shotgun (WGS) entry which is preliminary data.</text>
</comment>
<dbReference type="GO" id="GO:0009252">
    <property type="term" value="P:peptidoglycan biosynthetic process"/>
    <property type="evidence" value="ECO:0007669"/>
    <property type="project" value="UniProtKB-UniRule"/>
</dbReference>
<keyword evidence="1 10" id="KW-0963">Cytoplasm</keyword>
<keyword evidence="8 10" id="KW-0131">Cell cycle</keyword>
<keyword evidence="7 10" id="KW-0573">Peptidoglycan synthesis</keyword>
<evidence type="ECO:0000259" key="12">
    <source>
        <dbReference type="Pfam" id="PF01225"/>
    </source>
</evidence>
<keyword evidence="6 10" id="KW-0133">Cell shape</keyword>
<dbReference type="InterPro" id="IPR005863">
    <property type="entry name" value="UDP-N-AcMur_synth"/>
</dbReference>
<dbReference type="RefSeq" id="WP_063974563.1">
    <property type="nucleotide sequence ID" value="NZ_LQWZ01000008.1"/>
</dbReference>
<dbReference type="InterPro" id="IPR036615">
    <property type="entry name" value="Mur_ligase_C_dom_sf"/>
</dbReference>
<gene>
    <name evidence="10" type="primary">murF</name>
    <name evidence="15" type="ORF">AWH48_17280</name>
</gene>